<sequence length="325" mass="34909">MSKPLNVAILAFPRCQVLDVTGPAMVFEAGNDALGKAHYKVHILSAEGGAVQTSSAVAMLTRSVKELPPSSVDTLLIAGGDDSGLQTLVADEAVRKWAVKASKGARRYGSICTGTFALAHFGLLDGKRVATHWSACGTLAERCPDVAVDTNALFVNDGRLWTSAGVTTGIDMSLEMVAADLGNAVAHVIAKRLVLYARRPGYQSQFSPVLNAQSHADAPFAELIHWMRENLALRLDVPLLAEKVAMSERTFLRKFTASTGETPAHFVETLRLDQTRNLLAAGMSLKEIAARTGYSTGAQLSKAFDRRFGMTPLLFRELHCRGQAA</sequence>
<dbReference type="PANTHER" id="PTHR43130">
    <property type="entry name" value="ARAC-FAMILY TRANSCRIPTIONAL REGULATOR"/>
    <property type="match status" value="1"/>
</dbReference>
<dbReference type="InterPro" id="IPR018060">
    <property type="entry name" value="HTH_AraC"/>
</dbReference>
<evidence type="ECO:0000256" key="1">
    <source>
        <dbReference type="ARBA" id="ARBA00023015"/>
    </source>
</evidence>
<keyword evidence="1" id="KW-0805">Transcription regulation</keyword>
<dbReference type="Pfam" id="PF01965">
    <property type="entry name" value="DJ-1_PfpI"/>
    <property type="match status" value="1"/>
</dbReference>
<keyword evidence="3" id="KW-0804">Transcription</keyword>
<dbReference type="Gene3D" id="3.40.50.880">
    <property type="match status" value="1"/>
</dbReference>
<protein>
    <submittedName>
        <fullName evidence="5">AraC family transcriptional regulator with amidase-like domain</fullName>
    </submittedName>
</protein>
<dbReference type="SUPFAM" id="SSF52317">
    <property type="entry name" value="Class I glutamine amidotransferase-like"/>
    <property type="match status" value="1"/>
</dbReference>
<dbReference type="PROSITE" id="PS01124">
    <property type="entry name" value="HTH_ARAC_FAMILY_2"/>
    <property type="match status" value="1"/>
</dbReference>
<dbReference type="GO" id="GO:0043565">
    <property type="term" value="F:sequence-specific DNA binding"/>
    <property type="evidence" value="ECO:0007669"/>
    <property type="project" value="InterPro"/>
</dbReference>
<dbReference type="OrthoDB" id="8543772at2"/>
<dbReference type="SMART" id="SM00342">
    <property type="entry name" value="HTH_ARAC"/>
    <property type="match status" value="1"/>
</dbReference>
<name>A0A368X978_9BURK</name>
<dbReference type="Gene3D" id="1.10.10.60">
    <property type="entry name" value="Homeodomain-like"/>
    <property type="match status" value="1"/>
</dbReference>
<dbReference type="InterPro" id="IPR018062">
    <property type="entry name" value="HTH_AraC-typ_CS"/>
</dbReference>
<reference evidence="5 6" key="1">
    <citation type="submission" date="2018-07" db="EMBL/GenBank/DDBJ databases">
        <title>Genomic Encyclopedia of Type Strains, Phase IV (KMG-IV): sequencing the most valuable type-strain genomes for metagenomic binning, comparative biology and taxonomic classification.</title>
        <authorList>
            <person name="Goeker M."/>
        </authorList>
    </citation>
    <scope>NUCLEOTIDE SEQUENCE [LARGE SCALE GENOMIC DNA]</scope>
    <source>
        <strain evidence="5 6">DSM 21634</strain>
    </source>
</reference>
<dbReference type="AlphaFoldDB" id="A0A368X978"/>
<evidence type="ECO:0000259" key="4">
    <source>
        <dbReference type="PROSITE" id="PS01124"/>
    </source>
</evidence>
<dbReference type="PANTHER" id="PTHR43130:SF3">
    <property type="entry name" value="HTH-TYPE TRANSCRIPTIONAL REGULATOR RV1931C"/>
    <property type="match status" value="1"/>
</dbReference>
<dbReference type="EMBL" id="QPJK01000015">
    <property type="protein sequence ID" value="RCW64500.1"/>
    <property type="molecule type" value="Genomic_DNA"/>
</dbReference>
<proteinExistence type="predicted"/>
<dbReference type="SUPFAM" id="SSF46689">
    <property type="entry name" value="Homeodomain-like"/>
    <property type="match status" value="2"/>
</dbReference>
<comment type="caution">
    <text evidence="5">The sequence shown here is derived from an EMBL/GenBank/DDBJ whole genome shotgun (WGS) entry which is preliminary data.</text>
</comment>
<organism evidence="5 6">
    <name type="scientific">Pseudorhodoferax soli</name>
    <dbReference type="NCBI Taxonomy" id="545864"/>
    <lineage>
        <taxon>Bacteria</taxon>
        <taxon>Pseudomonadati</taxon>
        <taxon>Pseudomonadota</taxon>
        <taxon>Betaproteobacteria</taxon>
        <taxon>Burkholderiales</taxon>
        <taxon>Comamonadaceae</taxon>
    </lineage>
</organism>
<keyword evidence="6" id="KW-1185">Reference proteome</keyword>
<evidence type="ECO:0000256" key="2">
    <source>
        <dbReference type="ARBA" id="ARBA00023125"/>
    </source>
</evidence>
<dbReference type="InterPro" id="IPR009057">
    <property type="entry name" value="Homeodomain-like_sf"/>
</dbReference>
<dbReference type="InterPro" id="IPR052158">
    <property type="entry name" value="INH-QAR"/>
</dbReference>
<dbReference type="CDD" id="cd03137">
    <property type="entry name" value="GATase1_AraC_1"/>
    <property type="match status" value="1"/>
</dbReference>
<gene>
    <name evidence="5" type="ORF">DES41_115124</name>
</gene>
<feature type="domain" description="HTH araC/xylS-type" evidence="4">
    <location>
        <begin position="221"/>
        <end position="318"/>
    </location>
</feature>
<dbReference type="GO" id="GO:0003700">
    <property type="term" value="F:DNA-binding transcription factor activity"/>
    <property type="evidence" value="ECO:0007669"/>
    <property type="project" value="InterPro"/>
</dbReference>
<accession>A0A368X978</accession>
<evidence type="ECO:0000313" key="5">
    <source>
        <dbReference type="EMBL" id="RCW64500.1"/>
    </source>
</evidence>
<dbReference type="Pfam" id="PF12833">
    <property type="entry name" value="HTH_18"/>
    <property type="match status" value="1"/>
</dbReference>
<dbReference type="PROSITE" id="PS00041">
    <property type="entry name" value="HTH_ARAC_FAMILY_1"/>
    <property type="match status" value="1"/>
</dbReference>
<dbReference type="Proteomes" id="UP000252884">
    <property type="component" value="Unassembled WGS sequence"/>
</dbReference>
<evidence type="ECO:0000256" key="3">
    <source>
        <dbReference type="ARBA" id="ARBA00023163"/>
    </source>
</evidence>
<evidence type="ECO:0000313" key="6">
    <source>
        <dbReference type="Proteomes" id="UP000252884"/>
    </source>
</evidence>
<dbReference type="InterPro" id="IPR029062">
    <property type="entry name" value="Class_I_gatase-like"/>
</dbReference>
<dbReference type="RefSeq" id="WP_114472357.1">
    <property type="nucleotide sequence ID" value="NZ_QPJK01000015.1"/>
</dbReference>
<keyword evidence="2" id="KW-0238">DNA-binding</keyword>
<dbReference type="InterPro" id="IPR002818">
    <property type="entry name" value="DJ-1/PfpI"/>
</dbReference>